<protein>
    <submittedName>
        <fullName evidence="1">Uncharacterized protein</fullName>
    </submittedName>
</protein>
<proteinExistence type="predicted"/>
<dbReference type="AlphaFoldDB" id="A0A445N3J6"/>
<sequence length="37" mass="4317">MKIYEKRNQLRRKAQAGKELAKGFKGVNKDNLLKLKT</sequence>
<name>A0A445N3J6_9BACT</name>
<organism evidence="1">
    <name type="scientific">uncultured Desulfobacterium sp</name>
    <dbReference type="NCBI Taxonomy" id="201089"/>
    <lineage>
        <taxon>Bacteria</taxon>
        <taxon>Pseudomonadati</taxon>
        <taxon>Thermodesulfobacteriota</taxon>
        <taxon>Desulfobacteria</taxon>
        <taxon>Desulfobacterales</taxon>
        <taxon>Desulfobacteriaceae</taxon>
        <taxon>Desulfobacterium</taxon>
        <taxon>environmental samples</taxon>
    </lineage>
</organism>
<gene>
    <name evidence="1" type="ORF">PITCH_A890001</name>
</gene>
<accession>A0A445N3J6</accession>
<dbReference type="EMBL" id="OJIN01000235">
    <property type="protein sequence ID" value="SPD76292.1"/>
    <property type="molecule type" value="Genomic_DNA"/>
</dbReference>
<evidence type="ECO:0000313" key="1">
    <source>
        <dbReference type="EMBL" id="SPD76292.1"/>
    </source>
</evidence>
<reference evidence="1" key="1">
    <citation type="submission" date="2018-01" db="EMBL/GenBank/DDBJ databases">
        <authorList>
            <person name="Regsiter A."/>
            <person name="William W."/>
        </authorList>
    </citation>
    <scope>NUCLEOTIDE SEQUENCE</scope>
    <source>
        <strain evidence="1">TRIP AH-1</strain>
    </source>
</reference>